<feature type="transmembrane region" description="Helical" evidence="2">
    <location>
        <begin position="2337"/>
        <end position="2356"/>
    </location>
</feature>
<feature type="compositionally biased region" description="Acidic residues" evidence="1">
    <location>
        <begin position="1366"/>
        <end position="1385"/>
    </location>
</feature>
<dbReference type="InterPro" id="IPR017853">
    <property type="entry name" value="GH"/>
</dbReference>
<gene>
    <name evidence="3" type="ORF">KUF71_001793</name>
</gene>
<dbReference type="EMBL" id="JAHWGI010001145">
    <property type="protein sequence ID" value="KAK3923382.1"/>
    <property type="molecule type" value="Genomic_DNA"/>
</dbReference>
<feature type="region of interest" description="Disordered" evidence="1">
    <location>
        <begin position="109"/>
        <end position="129"/>
    </location>
</feature>
<reference evidence="3" key="1">
    <citation type="submission" date="2021-07" db="EMBL/GenBank/DDBJ databases">
        <authorList>
            <person name="Catto M.A."/>
            <person name="Jacobson A."/>
            <person name="Kennedy G."/>
            <person name="Labadie P."/>
            <person name="Hunt B.G."/>
            <person name="Srinivasan R."/>
        </authorList>
    </citation>
    <scope>NUCLEOTIDE SEQUENCE</scope>
    <source>
        <strain evidence="3">PL_HMW_Pooled</strain>
        <tissue evidence="3">Head</tissue>
    </source>
</reference>
<keyword evidence="4" id="KW-1185">Reference proteome</keyword>
<dbReference type="PANTHER" id="PTHR46145">
    <property type="entry name" value="HEPARANASE"/>
    <property type="match status" value="1"/>
</dbReference>
<keyword evidence="2" id="KW-1133">Transmembrane helix</keyword>
<feature type="region of interest" description="Disordered" evidence="1">
    <location>
        <begin position="728"/>
        <end position="774"/>
    </location>
</feature>
<feature type="compositionally biased region" description="Polar residues" evidence="1">
    <location>
        <begin position="1604"/>
        <end position="1641"/>
    </location>
</feature>
<feature type="compositionally biased region" description="Basic and acidic residues" evidence="1">
    <location>
        <begin position="1071"/>
        <end position="1176"/>
    </location>
</feature>
<feature type="compositionally biased region" description="Acidic residues" evidence="1">
    <location>
        <begin position="881"/>
        <end position="893"/>
    </location>
</feature>
<sequence length="2366" mass="256797">MRVEPAIPMLQANKINSISQAGGRPGTQATAVPLQADYRLTPLDFLTQHAESPLSTIAMDLVSKGRVEPLLVESRLATMAAPAVPYAALALLEVLLLCLSNCAAAAPGSHPGSAPWSAPGPAPGPTAAPAPAPAPWLSVAINPKKMSALVSDRFLSLTIDPMELSEHRKLGPGSVRTFAMARGMSPAYLRLAGPSSDRLRFSRGDGASHDGTATEGDLVAVGRWARDAGWHLVLGLDALSRDQKDAGTWDPRNATEMLGQADRHGFDLTLQLGYESSGLARAGLSGATVGADLPRVRALLADFPRYKSAALLGPDVVAALGALRANRDAVHFLQDEARAAAPEPDVVVWQPWSAGALSEGRDPVNEPELAREEVNLLLGRAAARRPLWIAESEDAAPRTFAGALQWARRVQVAERAGADVIFRRWHSPGDDHQPTPDFWVSLLHKRLCGRAVLDTRLAGNRSAASVTARCTAAPPAHAPAPPRANARFTGSFTKLSYERGDVTLFAVNAGPVEAKVVAKFSPAAGLHQTTLHEYILTACDGGLDVRCALLNGQELGVNNGGGLPGLTPRVRQSGADRETTLVLPPHSVAFFVFPGAQSRACQTAPPSAAEAEADKVPLQLSPRRAQDVEVQFHIEGLSKSKTKDKLAATLKDTDNRQNVLLEGDAQPSPWGAPTSMEQYADTDEPRTKRATALPGPAPAPGAHHSLRPAALAALEDWHDRLSKAPASALKRKHALPPPAKVADELPEDSPSTIAVPSWYRPDDEDEKKTAVPHKHHRLAIKPLKLPKRMPLPVAPHLPKRHPPAHAHAHAPAPPRHKPLPKGMAVATLMDPGRGESAEDAVEEVEQVTVDPFPTGDVEAEVGESGEEGAAGGPEGQNGDYEYVDDDEGDEEGPEVPQQQPHPGDRQPVPPPEASSQFDNENVNEKTPYYFAPGEFMQQYSAVSRAPLSAPAGEIGEMDMIVEPMTVVQPTTPPPYEPHLEEFVERYLREKKMILKQNELDSLDCEKGGGVGPSAPTEEEMDMPLQQHVRRRRQLRTSLPSGASVRPYPRTASRPALRDEEATARRQLPSGLREELEQRVRERRERLERTRESAREQADREERLTRAREQLERAREAAREQPDREDRLTRAREQLEQQREQREKQREEQREEREQAERERVARAREQRERQREDRVRPSIPAPAPARRRSERVKRSVQHDQYMDSFGRQDYSQQPGGADWLRVAPPAPAVHHYPHGHGDAAAHGGSFARRYKYGYAPKPERFGVRNDVVRKTNVRRYKTATSTAEAAASTERAEAAERNQLLHTHSFASGRRQQYQPHDNVAVLWEGSPLSPLQHQYRPGSTPRVHVEVPVEVNVVPKPVFTPVEADAESAEQLGDQDGEEEEEAPTEIKTTQILKTERTYEAAGPSDSSSSAEESGYSSGEAVDAEPRQYASLEIPSQQHLHHHHHHHQYSGDGVEQTTSVEASTSDTASSSEECADDVQSPILPPEAEGDAGPIPVFPFREPPGPKHHVIGFKPDDSSPGGWYTFASTSHYSPPKNSAPPAAHKAPENYPSAEVHRTSKKYSRVSPAQHPKAPVRIQYSDAPRPQQRAHGPHATSPSAVWLQTPRTEASQSTTRSQASKVKSSILEQVRPSYSRSWSTAQHEAATAPKPSYSFISSHPQPAVKSHASQAARKIAAPPAPPSSAVEQYEGQQVQQEEQSQEEQTTQLEQQQEEQQQQQYQSQEEQAEETPDQLSEEPLGQTEEQPQGQVVKQPEAQLEEKTGEESEELPQEEQDETYASFVQAAPRLPVTRGPLALQPSSHQPVLQKAQQSVFRPVIQPAPQPAQQLDGQPSLYSAIQPAPQPAPQATAYSVIQSAPQPAPQQAPHLVRRPATGSRRASQQTNAPLALSYLAKYFRPVQEQTPKFQQVSYPRGRTAPAQRSAWQMTAKPSPAAATSLWDRPAAAPADDLWDQPAAAPKDNLWGQPAQPAAAPKDSLWGQPAPAAADTLWGRPAAAPARSDDLWGQPAAAPTDDLWGQADAAPAGNVWGRPDSAAATAGNRWGKVPAARVDNLWGQPVPVAAADDQWGQAGLAALAPSAPTARGAHVASLEQPAGEQLLDYNTHILRRRPGSEEPKVAAVQVASLAPAGGEVVVPVRRPLPAASAPSAPVSSPIFGLPYSRLRRSLPDDAPAPALASASADHRRNKRGFLDRLTGGDNKKVMLESKLLAQAAQAQDRDRRATAAASDKGVGATGAFSLVEEVGGSKPDDDPAAQAQAKALMDKLSSMMRASDGNETLSSVLGLLPWRLYPAPVDVNDEEWSAETERMRRKKQERQERRQRQEAGGGNSIQFMGGENSFMSGLIASLLGKVGAVIGYLERMTHSRRLT</sequence>
<feature type="compositionally biased region" description="Basic residues" evidence="1">
    <location>
        <begin position="1440"/>
        <end position="1449"/>
    </location>
</feature>
<feature type="compositionally biased region" description="Acidic residues" evidence="1">
    <location>
        <begin position="857"/>
        <end position="866"/>
    </location>
</feature>
<keyword evidence="2" id="KW-0472">Membrane</keyword>
<dbReference type="Proteomes" id="UP001219518">
    <property type="component" value="Unassembled WGS sequence"/>
</dbReference>
<proteinExistence type="predicted"/>
<dbReference type="PANTHER" id="PTHR46145:SF4">
    <property type="entry name" value="HEPARANASE"/>
    <property type="match status" value="1"/>
</dbReference>
<feature type="compositionally biased region" description="Acidic residues" evidence="1">
    <location>
        <begin position="1764"/>
        <end position="1775"/>
    </location>
</feature>
<dbReference type="GO" id="GO:0031012">
    <property type="term" value="C:extracellular matrix"/>
    <property type="evidence" value="ECO:0007669"/>
    <property type="project" value="TreeGrafter"/>
</dbReference>
<organism evidence="3 4">
    <name type="scientific">Frankliniella fusca</name>
    <dbReference type="NCBI Taxonomy" id="407009"/>
    <lineage>
        <taxon>Eukaryota</taxon>
        <taxon>Metazoa</taxon>
        <taxon>Ecdysozoa</taxon>
        <taxon>Arthropoda</taxon>
        <taxon>Hexapoda</taxon>
        <taxon>Insecta</taxon>
        <taxon>Pterygota</taxon>
        <taxon>Neoptera</taxon>
        <taxon>Paraneoptera</taxon>
        <taxon>Thysanoptera</taxon>
        <taxon>Terebrantia</taxon>
        <taxon>Thripoidea</taxon>
        <taxon>Thripidae</taxon>
        <taxon>Frankliniella</taxon>
    </lineage>
</organism>
<feature type="compositionally biased region" description="Low complexity" evidence="1">
    <location>
        <begin position="1401"/>
        <end position="1422"/>
    </location>
</feature>
<protein>
    <submittedName>
        <fullName evidence="3">Heparanase</fullName>
    </submittedName>
</protein>
<feature type="region of interest" description="Disordered" evidence="1">
    <location>
        <begin position="1949"/>
        <end position="1977"/>
    </location>
</feature>
<feature type="region of interest" description="Disordered" evidence="1">
    <location>
        <begin position="662"/>
        <end position="703"/>
    </location>
</feature>
<feature type="compositionally biased region" description="Polar residues" evidence="1">
    <location>
        <begin position="1526"/>
        <end position="1536"/>
    </location>
</feature>
<feature type="region of interest" description="Disordered" evidence="1">
    <location>
        <begin position="2167"/>
        <end position="2192"/>
    </location>
</feature>
<feature type="compositionally biased region" description="Pro residues" evidence="1">
    <location>
        <begin position="118"/>
        <end position="129"/>
    </location>
</feature>
<feature type="compositionally biased region" description="Low complexity" evidence="1">
    <location>
        <begin position="1667"/>
        <end position="1723"/>
    </location>
</feature>
<evidence type="ECO:0000313" key="3">
    <source>
        <dbReference type="EMBL" id="KAK3923382.1"/>
    </source>
</evidence>
<feature type="compositionally biased region" description="Low complexity" evidence="1">
    <location>
        <begin position="1459"/>
        <end position="1473"/>
    </location>
</feature>
<dbReference type="SUPFAM" id="SSF51445">
    <property type="entry name" value="(Trans)glycosidases"/>
    <property type="match status" value="1"/>
</dbReference>
<feature type="region of interest" description="Disordered" evidence="1">
    <location>
        <begin position="1855"/>
        <end position="1883"/>
    </location>
</feature>
<feature type="compositionally biased region" description="Low complexity" evidence="1">
    <location>
        <begin position="2167"/>
        <end position="2178"/>
    </location>
</feature>
<feature type="compositionally biased region" description="Acidic residues" evidence="1">
    <location>
        <begin position="1724"/>
        <end position="1734"/>
    </location>
</feature>
<feature type="region of interest" description="Disordered" evidence="1">
    <location>
        <begin position="1366"/>
        <end position="1785"/>
    </location>
</feature>
<dbReference type="Gene3D" id="3.20.20.80">
    <property type="entry name" value="Glycosidases"/>
    <property type="match status" value="1"/>
</dbReference>
<feature type="region of interest" description="Disordered" evidence="1">
    <location>
        <begin position="998"/>
        <end position="1198"/>
    </location>
</feature>
<evidence type="ECO:0000256" key="2">
    <source>
        <dbReference type="SAM" id="Phobius"/>
    </source>
</evidence>
<accession>A0AAE1HLA9</accession>
<comment type="caution">
    <text evidence="3">The sequence shown here is derived from an EMBL/GenBank/DDBJ whole genome shotgun (WGS) entry which is preliminary data.</text>
</comment>
<evidence type="ECO:0000313" key="4">
    <source>
        <dbReference type="Proteomes" id="UP001219518"/>
    </source>
</evidence>
<feature type="region of interest" description="Disordered" evidence="1">
    <location>
        <begin position="787"/>
        <end position="921"/>
    </location>
</feature>
<feature type="compositionally biased region" description="Basic residues" evidence="1">
    <location>
        <begin position="797"/>
        <end position="819"/>
    </location>
</feature>
<name>A0AAE1HLA9_9NEOP</name>
<keyword evidence="2" id="KW-0812">Transmembrane</keyword>
<reference evidence="3" key="2">
    <citation type="journal article" date="2023" name="BMC Genomics">
        <title>Pest status, molecular evolution, and epigenetic factors derived from the genome assembly of Frankliniella fusca, a thysanopteran phytovirus vector.</title>
        <authorList>
            <person name="Catto M.A."/>
            <person name="Labadie P.E."/>
            <person name="Jacobson A.L."/>
            <person name="Kennedy G.G."/>
            <person name="Srinivasan R."/>
            <person name="Hunt B.G."/>
        </authorList>
    </citation>
    <scope>NUCLEOTIDE SEQUENCE</scope>
    <source>
        <strain evidence="3">PL_HMW_Pooled</strain>
    </source>
</reference>
<evidence type="ECO:0000256" key="1">
    <source>
        <dbReference type="SAM" id="MobiDB-lite"/>
    </source>
</evidence>
<dbReference type="GO" id="GO:0005615">
    <property type="term" value="C:extracellular space"/>
    <property type="evidence" value="ECO:0007669"/>
    <property type="project" value="TreeGrafter"/>
</dbReference>
<feature type="region of interest" description="Disordered" evidence="1">
    <location>
        <begin position="2298"/>
        <end position="2330"/>
    </location>
</feature>